<proteinExistence type="predicted"/>
<evidence type="ECO:0000313" key="3">
    <source>
        <dbReference type="Proteomes" id="UP000193487"/>
    </source>
</evidence>
<reference evidence="2 3" key="1">
    <citation type="submission" date="2016-01" db="EMBL/GenBank/DDBJ databases">
        <title>The new phylogeny of the genus Mycobacterium.</title>
        <authorList>
            <person name="Tarcisio F."/>
            <person name="Conor M."/>
            <person name="Antonella G."/>
            <person name="Elisabetta G."/>
            <person name="Giulia F.S."/>
            <person name="Sara T."/>
            <person name="Anna F."/>
            <person name="Clotilde B."/>
            <person name="Roberto B."/>
            <person name="Veronica D.S."/>
            <person name="Fabio R."/>
            <person name="Monica P."/>
            <person name="Olivier J."/>
            <person name="Enrico T."/>
            <person name="Nicola S."/>
        </authorList>
    </citation>
    <scope>NUCLEOTIDE SEQUENCE [LARGE SCALE GENOMIC DNA]</scope>
    <source>
        <strain evidence="2 3">DSM 45166</strain>
    </source>
</reference>
<feature type="region of interest" description="Disordered" evidence="1">
    <location>
        <begin position="54"/>
        <end position="76"/>
    </location>
</feature>
<keyword evidence="3" id="KW-1185">Reference proteome</keyword>
<dbReference type="EMBL" id="LQPE01000079">
    <property type="protein sequence ID" value="ORW05806.1"/>
    <property type="molecule type" value="Genomic_DNA"/>
</dbReference>
<sequence>MSPKEVRQLEGLQALLIESLATTRLMGTEELIASGWPTRIAAVAGPVWEEMKARGRFDEDVEQSDPRTIPEHGSRG</sequence>
<dbReference type="OrthoDB" id="5193649at2"/>
<accession>A0A1X1Y448</accession>
<protein>
    <submittedName>
        <fullName evidence="2">Uncharacterized protein</fullName>
    </submittedName>
</protein>
<comment type="caution">
    <text evidence="2">The sequence shown here is derived from an EMBL/GenBank/DDBJ whole genome shotgun (WGS) entry which is preliminary data.</text>
</comment>
<dbReference type="RefSeq" id="WP_052425642.1">
    <property type="nucleotide sequence ID" value="NZ_BBKA01000081.1"/>
</dbReference>
<organism evidence="2 3">
    <name type="scientific">Mycobacterium kyorinense</name>
    <dbReference type="NCBI Taxonomy" id="487514"/>
    <lineage>
        <taxon>Bacteria</taxon>
        <taxon>Bacillati</taxon>
        <taxon>Actinomycetota</taxon>
        <taxon>Actinomycetes</taxon>
        <taxon>Mycobacteriales</taxon>
        <taxon>Mycobacteriaceae</taxon>
        <taxon>Mycobacterium</taxon>
    </lineage>
</organism>
<dbReference type="AlphaFoldDB" id="A0A1X1Y448"/>
<evidence type="ECO:0000313" key="2">
    <source>
        <dbReference type="EMBL" id="ORW05806.1"/>
    </source>
</evidence>
<name>A0A1X1Y448_9MYCO</name>
<gene>
    <name evidence="2" type="ORF">AWC14_01845</name>
</gene>
<dbReference type="Proteomes" id="UP000193487">
    <property type="component" value="Unassembled WGS sequence"/>
</dbReference>
<evidence type="ECO:0000256" key="1">
    <source>
        <dbReference type="SAM" id="MobiDB-lite"/>
    </source>
</evidence>